<dbReference type="InterPro" id="IPR008766">
    <property type="entry name" value="Replication_gene_A-like"/>
</dbReference>
<reference evidence="9" key="1">
    <citation type="submission" date="2016-11" db="EMBL/GenBank/DDBJ databases">
        <authorList>
            <person name="Varghese N."/>
            <person name="Submissions S."/>
        </authorList>
    </citation>
    <scope>NUCLEOTIDE SEQUENCE [LARGE SCALE GENOMIC DNA]</scope>
    <source>
        <strain evidence="9">CGMCC 1.7063</strain>
    </source>
</reference>
<keyword evidence="5" id="KW-0255">Endonuclease</keyword>
<gene>
    <name evidence="8" type="ORF">SAMN04487965_0601</name>
</gene>
<evidence type="ECO:0000256" key="3">
    <source>
        <dbReference type="ARBA" id="ARBA00022705"/>
    </source>
</evidence>
<comment type="similarity">
    <text evidence="2">Belongs to the phage GPA family.</text>
</comment>
<name>A0A1M4W548_9GAMM</name>
<keyword evidence="6" id="KW-0378">Hydrolase</keyword>
<evidence type="ECO:0000256" key="2">
    <source>
        <dbReference type="ARBA" id="ARBA00009260"/>
    </source>
</evidence>
<dbReference type="STRING" id="494016.SAMN04487965_0601"/>
<evidence type="ECO:0000313" key="9">
    <source>
        <dbReference type="Proteomes" id="UP000184170"/>
    </source>
</evidence>
<feature type="domain" description="Replication gene A protein-like" evidence="7">
    <location>
        <begin position="89"/>
        <end position="386"/>
    </location>
</feature>
<sequence length="551" mass="62063">MTEFAVDEALQITEGFGTHECRAFRAHIFKSHEFICLALAQHYKRIAFAEGHVKANQTLRKIHETLKLGKSFEGLLMTSPDDDVRHFAQHKAKMLKAMFFRENKAGRYRNGLRKAIKSVENCQLTFPHPDPLQASQEEIMPALARVFCPDWWRRGVRALQDTYLEAVHIELGLVNKRSGIYASNHGVNRKLAQWKRNEAVLAALEAVNELGEVFNLLDVAKRSVANLANRRSELMTRMAGFEAISQKRGEEGVFLTLTAPSKYHSHLSANCKPNPRYNGANPAEVQAYFNQQWAKIRAKLKRSQIQPYGFRVVEPHHDGCPHWHMLLFLAPEQVKEALSIFRHYALEIDGNEPGAQERRFTVKYIDPNKGTAAGYIAKYIAKNIDGEQVGEDLYGHDAIQSAIRIRAWASTWKIRQFQQIGGPSVTAWRESRRLAHSEHAEAALDSIDSGLLKGLIDAADKGDWETFTELSGGPTPERASLPLRALHVVKEGVNKYGQEAQKLIGLLFQAKSWVITRFHEWTVRPVADYPSSGAEAEAIGGANAPPLEYCQ</sequence>
<keyword evidence="4" id="KW-0540">Nuclease</keyword>
<dbReference type="RefSeq" id="WP_073271284.1">
    <property type="nucleotide sequence ID" value="NZ_FQVA01000001.1"/>
</dbReference>
<dbReference type="AlphaFoldDB" id="A0A1M4W548"/>
<dbReference type="OrthoDB" id="5568266at2"/>
<proteinExistence type="inferred from homology"/>
<dbReference type="EMBL" id="FQVA01000001">
    <property type="protein sequence ID" value="SHE76346.1"/>
    <property type="molecule type" value="Genomic_DNA"/>
</dbReference>
<accession>A0A1M4W548</accession>
<dbReference type="Proteomes" id="UP000184170">
    <property type="component" value="Unassembled WGS sequence"/>
</dbReference>
<evidence type="ECO:0000313" key="8">
    <source>
        <dbReference type="EMBL" id="SHE76346.1"/>
    </source>
</evidence>
<comment type="function">
    <text evidence="1">Possible endonuclease which induces a single-strand cut and initiates DNA replication.</text>
</comment>
<keyword evidence="3" id="KW-0235">DNA replication</keyword>
<protein>
    <submittedName>
        <fullName evidence="8">Bacteriophage replication gene A protein (GPA)</fullName>
    </submittedName>
</protein>
<keyword evidence="9" id="KW-1185">Reference proteome</keyword>
<dbReference type="Pfam" id="PF05840">
    <property type="entry name" value="Phage_GPA"/>
    <property type="match status" value="1"/>
</dbReference>
<dbReference type="GO" id="GO:0006260">
    <property type="term" value="P:DNA replication"/>
    <property type="evidence" value="ECO:0007669"/>
    <property type="project" value="UniProtKB-KW"/>
</dbReference>
<evidence type="ECO:0000256" key="5">
    <source>
        <dbReference type="ARBA" id="ARBA00022759"/>
    </source>
</evidence>
<dbReference type="GO" id="GO:0016787">
    <property type="term" value="F:hydrolase activity"/>
    <property type="evidence" value="ECO:0007669"/>
    <property type="project" value="UniProtKB-KW"/>
</dbReference>
<evidence type="ECO:0000256" key="1">
    <source>
        <dbReference type="ARBA" id="ARBA00003293"/>
    </source>
</evidence>
<evidence type="ECO:0000259" key="7">
    <source>
        <dbReference type="Pfam" id="PF05840"/>
    </source>
</evidence>
<organism evidence="8 9">
    <name type="scientific">Microbulbifer donghaiensis</name>
    <dbReference type="NCBI Taxonomy" id="494016"/>
    <lineage>
        <taxon>Bacteria</taxon>
        <taxon>Pseudomonadati</taxon>
        <taxon>Pseudomonadota</taxon>
        <taxon>Gammaproteobacteria</taxon>
        <taxon>Cellvibrionales</taxon>
        <taxon>Microbulbiferaceae</taxon>
        <taxon>Microbulbifer</taxon>
    </lineage>
</organism>
<dbReference type="GO" id="GO:0004519">
    <property type="term" value="F:endonuclease activity"/>
    <property type="evidence" value="ECO:0007669"/>
    <property type="project" value="UniProtKB-KW"/>
</dbReference>
<evidence type="ECO:0000256" key="4">
    <source>
        <dbReference type="ARBA" id="ARBA00022722"/>
    </source>
</evidence>
<evidence type="ECO:0000256" key="6">
    <source>
        <dbReference type="ARBA" id="ARBA00022801"/>
    </source>
</evidence>